<dbReference type="InterPro" id="IPR002104">
    <property type="entry name" value="Integrase_catalytic"/>
</dbReference>
<dbReference type="Gene3D" id="1.10.443.10">
    <property type="entry name" value="Intergrase catalytic core"/>
    <property type="match status" value="1"/>
</dbReference>
<reference evidence="6 7" key="1">
    <citation type="submission" date="2008-10" db="EMBL/GenBank/DDBJ databases">
        <authorList>
            <person name="Qin X."/>
            <person name="Bachman B."/>
            <person name="Battles P."/>
            <person name="Bell A."/>
            <person name="Bess C."/>
            <person name="Bickham C."/>
            <person name="Chaboub L."/>
            <person name="Chen D."/>
            <person name="Coyle M."/>
            <person name="Deiros D.R."/>
            <person name="Dinh H."/>
            <person name="Forbes L."/>
            <person name="Fowler G."/>
            <person name="Francisco L."/>
            <person name="Fu Q."/>
            <person name="Gubbala S."/>
            <person name="Hale W."/>
            <person name="Han Y."/>
            <person name="Hemphill L."/>
            <person name="Highlander S.K."/>
            <person name="Hirani K."/>
            <person name="Hogues M."/>
            <person name="Jackson L."/>
            <person name="Jakkamsetti A."/>
            <person name="Javaid M."/>
            <person name="Jiang H."/>
            <person name="Korchina V."/>
            <person name="Kovar C."/>
            <person name="Lara F."/>
            <person name="Lee S."/>
            <person name="Mata R."/>
            <person name="Mathew T."/>
            <person name="Moen C."/>
            <person name="Morales K."/>
            <person name="Munidasa M."/>
            <person name="Nazareth L."/>
            <person name="Ngo R."/>
            <person name="Nguyen L."/>
            <person name="Okwuonu G."/>
            <person name="Ongeri F."/>
            <person name="Patil S."/>
            <person name="Petrosino J."/>
            <person name="Pham C."/>
            <person name="Pham P."/>
            <person name="Pu L.-L."/>
            <person name="Puazo M."/>
            <person name="Raj R."/>
            <person name="Reid J."/>
            <person name="Rouhana J."/>
            <person name="Saada N."/>
            <person name="Shang Y."/>
            <person name="Simmons D."/>
            <person name="Thornton R."/>
            <person name="Warren J."/>
            <person name="Weissenberger G."/>
            <person name="Zhang J."/>
            <person name="Zhang L."/>
            <person name="Zhou C."/>
            <person name="Zhu D."/>
            <person name="Muzny D."/>
            <person name="Worley K."/>
            <person name="Gibbs R."/>
        </authorList>
    </citation>
    <scope>NUCLEOTIDE SEQUENCE [LARGE SCALE GENOMIC DNA]</scope>
    <source>
        <strain evidence="6 7">ATCC 51172</strain>
    </source>
</reference>
<dbReference type="InterPro" id="IPR010998">
    <property type="entry name" value="Integrase_recombinase_N"/>
</dbReference>
<dbReference type="InterPro" id="IPR013762">
    <property type="entry name" value="Integrase-like_cat_sf"/>
</dbReference>
<dbReference type="Proteomes" id="UP000005984">
    <property type="component" value="Unassembled WGS sequence"/>
</dbReference>
<evidence type="ECO:0000256" key="4">
    <source>
        <dbReference type="ARBA" id="ARBA00023172"/>
    </source>
</evidence>
<comment type="similarity">
    <text evidence="1">Belongs to the 'phage' integrase family.</text>
</comment>
<dbReference type="PANTHER" id="PTHR30349">
    <property type="entry name" value="PHAGE INTEGRASE-RELATED"/>
    <property type="match status" value="1"/>
</dbReference>
<accession>C2BEQ2</accession>
<dbReference type="PROSITE" id="PS51898">
    <property type="entry name" value="TYR_RECOMBINASE"/>
    <property type="match status" value="1"/>
</dbReference>
<evidence type="ECO:0000259" key="5">
    <source>
        <dbReference type="PROSITE" id="PS51898"/>
    </source>
</evidence>
<protein>
    <submittedName>
        <fullName evidence="6">Site-specific recombinase, phage integrase family</fullName>
    </submittedName>
</protein>
<dbReference type="Pfam" id="PF00589">
    <property type="entry name" value="Phage_integrase"/>
    <property type="match status" value="1"/>
</dbReference>
<dbReference type="EMBL" id="ABYO01000191">
    <property type="protein sequence ID" value="EEI86564.1"/>
    <property type="molecule type" value="Genomic_DNA"/>
</dbReference>
<evidence type="ECO:0000256" key="3">
    <source>
        <dbReference type="ARBA" id="ARBA00023125"/>
    </source>
</evidence>
<dbReference type="GO" id="GO:0003677">
    <property type="term" value="F:DNA binding"/>
    <property type="evidence" value="ECO:0007669"/>
    <property type="project" value="UniProtKB-KW"/>
</dbReference>
<dbReference type="Gene3D" id="1.10.150.130">
    <property type="match status" value="1"/>
</dbReference>
<dbReference type="SUPFAM" id="SSF56349">
    <property type="entry name" value="DNA breaking-rejoining enzymes"/>
    <property type="match status" value="1"/>
</dbReference>
<dbReference type="InterPro" id="IPR011010">
    <property type="entry name" value="DNA_brk_join_enz"/>
</dbReference>
<dbReference type="HOGENOM" id="CLU_027562_17_0_9"/>
<evidence type="ECO:0000256" key="2">
    <source>
        <dbReference type="ARBA" id="ARBA00022908"/>
    </source>
</evidence>
<feature type="domain" description="Tyr recombinase" evidence="5">
    <location>
        <begin position="178"/>
        <end position="374"/>
    </location>
</feature>
<dbReference type="STRING" id="525254.HMPREF0072_0822"/>
<dbReference type="Pfam" id="PF14659">
    <property type="entry name" value="Phage_int_SAM_3"/>
    <property type="match status" value="1"/>
</dbReference>
<sequence>MSKTKYPCVYKDKNGKFFYQVELGIDNITGKRIQKKGRKDNNGKNFSTAKSCYDYSIYLKRKYVESQGIFANGIKLEDFIEKYFIGHYKAKVQDSTFRTKIHIIRKVQKYFANAKIEDINVRKCEAFKSDLINNSDYSKTYASMIYGCLRQILDYAVTLEFVHENVSKKTKSIPKEKIYVPFWTLDEFQKVISTFCLDDLYEHMGFVMLWLYFNTGIRVGEGQALTWNKVNFKDKTLTINSTIDLSSPSSYTIKNRTKTDSGNRIISLDDSTINILKRWKSTQKKYGVSKFIISYCDKPIRRNTIHRIINRHAKLANVKRIQAKGLRHSHVSYLINHFNADILTVSNRLGHSGPEITLKHYSHLWPNRDRSLAKKMSGIIKFDNPKKSMVEFNGNQFIKYNSSDSCQNPAKI</sequence>
<keyword evidence="2" id="KW-0229">DNA integration</keyword>
<evidence type="ECO:0000256" key="1">
    <source>
        <dbReference type="ARBA" id="ARBA00008857"/>
    </source>
</evidence>
<dbReference type="RefSeq" id="WP_004826795.1">
    <property type="nucleotide sequence ID" value="NZ_GG666044.1"/>
</dbReference>
<dbReference type="eggNOG" id="COG0582">
    <property type="taxonomic scope" value="Bacteria"/>
</dbReference>
<comment type="caution">
    <text evidence="6">The sequence shown here is derived from an EMBL/GenBank/DDBJ whole genome shotgun (WGS) entry which is preliminary data.</text>
</comment>
<keyword evidence="7" id="KW-1185">Reference proteome</keyword>
<dbReference type="CDD" id="cd01189">
    <property type="entry name" value="INT_ICEBs1_C_like"/>
    <property type="match status" value="1"/>
</dbReference>
<evidence type="ECO:0000313" key="7">
    <source>
        <dbReference type="Proteomes" id="UP000005984"/>
    </source>
</evidence>
<dbReference type="GO" id="GO:0006310">
    <property type="term" value="P:DNA recombination"/>
    <property type="evidence" value="ECO:0007669"/>
    <property type="project" value="UniProtKB-KW"/>
</dbReference>
<dbReference type="PANTHER" id="PTHR30349:SF64">
    <property type="entry name" value="PROPHAGE INTEGRASE INTD-RELATED"/>
    <property type="match status" value="1"/>
</dbReference>
<organism evidence="6 7">
    <name type="scientific">Anaerococcus lactolyticus ATCC 51172</name>
    <dbReference type="NCBI Taxonomy" id="525254"/>
    <lineage>
        <taxon>Bacteria</taxon>
        <taxon>Bacillati</taxon>
        <taxon>Bacillota</taxon>
        <taxon>Tissierellia</taxon>
        <taxon>Tissierellales</taxon>
        <taxon>Peptoniphilaceae</taxon>
        <taxon>Anaerococcus</taxon>
    </lineage>
</organism>
<keyword evidence="4" id="KW-0233">DNA recombination</keyword>
<evidence type="ECO:0000313" key="6">
    <source>
        <dbReference type="EMBL" id="EEI86564.1"/>
    </source>
</evidence>
<name>C2BEQ2_9FIRM</name>
<dbReference type="GO" id="GO:0015074">
    <property type="term" value="P:DNA integration"/>
    <property type="evidence" value="ECO:0007669"/>
    <property type="project" value="UniProtKB-KW"/>
</dbReference>
<dbReference type="InterPro" id="IPR004107">
    <property type="entry name" value="Integrase_SAM-like_N"/>
</dbReference>
<dbReference type="InterPro" id="IPR050090">
    <property type="entry name" value="Tyrosine_recombinase_XerCD"/>
</dbReference>
<keyword evidence="3" id="KW-0238">DNA-binding</keyword>
<proteinExistence type="inferred from homology"/>
<gene>
    <name evidence="6" type="ORF">HMPREF0072_0822</name>
</gene>
<dbReference type="AlphaFoldDB" id="C2BEQ2"/>